<dbReference type="SUPFAM" id="SSF53067">
    <property type="entry name" value="Actin-like ATPase domain"/>
    <property type="match status" value="2"/>
</dbReference>
<dbReference type="InterPro" id="IPR050696">
    <property type="entry name" value="FtsA/MreB"/>
</dbReference>
<name>A0A5B8SRA3_9GAMM</name>
<accession>A0A5B8SRA3</accession>
<dbReference type="Proteomes" id="UP000321272">
    <property type="component" value="Chromosome"/>
</dbReference>
<dbReference type="Pfam" id="PF11104">
    <property type="entry name" value="PilM_2"/>
    <property type="match status" value="1"/>
</dbReference>
<sequence>MVLLSFGKSRGCQIGVDITSSAIKLIELKSTCNGFQVISYAVVPLREDAVVEHRIRDVAEVTRVLERVLEAAKPISRNTCVAVPASAAITKIITVPAAFENEEIERHIELESDKHIPFPFNEVAFDFQRLGLSAKQADQQEVLLVASRQQNVTQLTEVLENVGLVPVAVDVESFAVERVFAEMVHHQLGSQVLGEAVALVDIGAMFNTFYILHAGSIVYRRDTSYGGRQLTDEIRMHYGLSMSEAGFAKKRGGLPEDYDSTILSPFVDTLVQQVARSLQLYYAGGHKREVDRLLLSGGTGVLPGLRDRLAQETGIDVSLATPFAHMEIDSRIDAEALAADATALLGATGLALRTSR</sequence>
<dbReference type="Gene3D" id="3.30.1490.300">
    <property type="match status" value="1"/>
</dbReference>
<dbReference type="RefSeq" id="WP_147183037.1">
    <property type="nucleotide sequence ID" value="NZ_CP042382.1"/>
</dbReference>
<dbReference type="PANTHER" id="PTHR32432">
    <property type="entry name" value="CELL DIVISION PROTEIN FTSA-RELATED"/>
    <property type="match status" value="1"/>
</dbReference>
<protein>
    <submittedName>
        <fullName evidence="1">Type IV pilus assembly protein PilM</fullName>
    </submittedName>
</protein>
<gene>
    <name evidence="1" type="primary">pilM</name>
    <name evidence="1" type="ORF">FGL86_02025</name>
</gene>
<keyword evidence="2" id="KW-1185">Reference proteome</keyword>
<dbReference type="PIRSF" id="PIRSF019169">
    <property type="entry name" value="PilM"/>
    <property type="match status" value="1"/>
</dbReference>
<dbReference type="CDD" id="cd24049">
    <property type="entry name" value="ASKHA_NBD_PilM"/>
    <property type="match status" value="1"/>
</dbReference>
<proteinExistence type="predicted"/>
<reference evidence="1 2" key="1">
    <citation type="submission" date="2019-06" db="EMBL/GenBank/DDBJ databases">
        <title>Genome analyses of bacteria isolated from kimchi.</title>
        <authorList>
            <person name="Lee S."/>
            <person name="Ahn S."/>
            <person name="Roh S."/>
        </authorList>
    </citation>
    <scope>NUCLEOTIDE SEQUENCE [LARGE SCALE GENOMIC DNA]</scope>
    <source>
        <strain evidence="1 2">CBA4606</strain>
    </source>
</reference>
<dbReference type="EMBL" id="CP042382">
    <property type="protein sequence ID" value="QEA37965.1"/>
    <property type="molecule type" value="Genomic_DNA"/>
</dbReference>
<dbReference type="OrthoDB" id="9773403at2"/>
<dbReference type="PANTHER" id="PTHR32432:SF3">
    <property type="entry name" value="ETHANOLAMINE UTILIZATION PROTEIN EUTJ"/>
    <property type="match status" value="1"/>
</dbReference>
<evidence type="ECO:0000313" key="1">
    <source>
        <dbReference type="EMBL" id="QEA37965.1"/>
    </source>
</evidence>
<dbReference type="InterPro" id="IPR005883">
    <property type="entry name" value="PilM"/>
</dbReference>
<dbReference type="Gene3D" id="3.30.420.40">
    <property type="match status" value="2"/>
</dbReference>
<dbReference type="KEGG" id="paur:FGL86_02025"/>
<dbReference type="AlphaFoldDB" id="A0A5B8SRA3"/>
<organism evidence="1 2">
    <name type="scientific">Pistricoccus aurantiacus</name>
    <dbReference type="NCBI Taxonomy" id="1883414"/>
    <lineage>
        <taxon>Bacteria</taxon>
        <taxon>Pseudomonadati</taxon>
        <taxon>Pseudomonadota</taxon>
        <taxon>Gammaproteobacteria</taxon>
        <taxon>Oceanospirillales</taxon>
        <taxon>Halomonadaceae</taxon>
        <taxon>Pistricoccus</taxon>
    </lineage>
</organism>
<dbReference type="InterPro" id="IPR043129">
    <property type="entry name" value="ATPase_NBD"/>
</dbReference>
<dbReference type="NCBIfam" id="TIGR01175">
    <property type="entry name" value="pilM"/>
    <property type="match status" value="1"/>
</dbReference>
<evidence type="ECO:0000313" key="2">
    <source>
        <dbReference type="Proteomes" id="UP000321272"/>
    </source>
</evidence>